<evidence type="ECO:0000313" key="3">
    <source>
        <dbReference type="EMBL" id="SVA12832.1"/>
    </source>
</evidence>
<reference evidence="3" key="1">
    <citation type="submission" date="2018-05" db="EMBL/GenBank/DDBJ databases">
        <authorList>
            <person name="Lanie J.A."/>
            <person name="Ng W.-L."/>
            <person name="Kazmierczak K.M."/>
            <person name="Andrzejewski T.M."/>
            <person name="Davidsen T.M."/>
            <person name="Wayne K.J."/>
            <person name="Tettelin H."/>
            <person name="Glass J.I."/>
            <person name="Rusch D."/>
            <person name="Podicherti R."/>
            <person name="Tsui H.-C.T."/>
            <person name="Winkler M.E."/>
        </authorList>
    </citation>
    <scope>NUCLEOTIDE SEQUENCE</scope>
</reference>
<dbReference type="Pfam" id="PF13439">
    <property type="entry name" value="Glyco_transf_4"/>
    <property type="match status" value="1"/>
</dbReference>
<feature type="domain" description="Glycosyltransferase subfamily 4-like N-terminal" evidence="2">
    <location>
        <begin position="13"/>
        <end position="165"/>
    </location>
</feature>
<sequence>MFSMHIDTARSWRGGQNQVLLTVRGMQARKHQITLVVHPAGELRHRAEKDVAVIPLVPRYELDLKMAWKLSRLVRKLRPDIVHAHDPHAVAIAALALLLGAPKPRPFLMASRRVDFHLKKNIFSRWKYKQVDGFVCASNAIREMLIGDGFPADRACLVHDGIDIQQLEAARPVDLRQELCLPKNALIIGNVAALVPHKGHRYLIDAMPSVLDKIPEARLVIVGQGQLESALRAQIKTLNLETSVFLVGFRPNVLAFHKAFDIFVLSSITEGLGTSLLDAMAARRAIVATRAGGIPEVVTDNETGLLVSPRDNQELSLAIIRLLHDQELCARMGANGFARVCKYFSADQMVNSLLAAYNHLGYKDREADSSYPDEPA</sequence>
<name>A0A381T9H8_9ZZZZ</name>
<gene>
    <name evidence="3" type="ORF">METZ01_LOCUS65686</name>
</gene>
<dbReference type="GO" id="GO:0016757">
    <property type="term" value="F:glycosyltransferase activity"/>
    <property type="evidence" value="ECO:0007669"/>
    <property type="project" value="InterPro"/>
</dbReference>
<dbReference type="AlphaFoldDB" id="A0A381T9H8"/>
<accession>A0A381T9H8</accession>
<dbReference type="PANTHER" id="PTHR12526">
    <property type="entry name" value="GLYCOSYLTRANSFERASE"/>
    <property type="match status" value="1"/>
</dbReference>
<dbReference type="EMBL" id="UINC01004235">
    <property type="protein sequence ID" value="SVA12832.1"/>
    <property type="molecule type" value="Genomic_DNA"/>
</dbReference>
<organism evidence="3">
    <name type="scientific">marine metagenome</name>
    <dbReference type="NCBI Taxonomy" id="408172"/>
    <lineage>
        <taxon>unclassified sequences</taxon>
        <taxon>metagenomes</taxon>
        <taxon>ecological metagenomes</taxon>
    </lineage>
</organism>
<evidence type="ECO:0000259" key="2">
    <source>
        <dbReference type="Pfam" id="PF13439"/>
    </source>
</evidence>
<dbReference type="Pfam" id="PF00534">
    <property type="entry name" value="Glycos_transf_1"/>
    <property type="match status" value="1"/>
</dbReference>
<evidence type="ECO:0008006" key="4">
    <source>
        <dbReference type="Google" id="ProtNLM"/>
    </source>
</evidence>
<evidence type="ECO:0000259" key="1">
    <source>
        <dbReference type="Pfam" id="PF00534"/>
    </source>
</evidence>
<proteinExistence type="predicted"/>
<dbReference type="InterPro" id="IPR028098">
    <property type="entry name" value="Glyco_trans_4-like_N"/>
</dbReference>
<protein>
    <recommendedName>
        <fullName evidence="4">Glycosyltransferase subfamily 4-like N-terminal domain-containing protein</fullName>
    </recommendedName>
</protein>
<feature type="domain" description="Glycosyl transferase family 1" evidence="1">
    <location>
        <begin position="176"/>
        <end position="337"/>
    </location>
</feature>
<dbReference type="InterPro" id="IPR001296">
    <property type="entry name" value="Glyco_trans_1"/>
</dbReference>
<dbReference type="CDD" id="cd03801">
    <property type="entry name" value="GT4_PimA-like"/>
    <property type="match status" value="1"/>
</dbReference>
<dbReference type="Gene3D" id="3.40.50.2000">
    <property type="entry name" value="Glycogen Phosphorylase B"/>
    <property type="match status" value="2"/>
</dbReference>
<dbReference type="SUPFAM" id="SSF53756">
    <property type="entry name" value="UDP-Glycosyltransferase/glycogen phosphorylase"/>
    <property type="match status" value="1"/>
</dbReference>